<dbReference type="Gramene" id="KQL22256">
    <property type="protein sequence ID" value="KQL22256"/>
    <property type="gene ID" value="SETIT_033803mg"/>
</dbReference>
<dbReference type="HOGENOM" id="CLU_3407002_0_0_1"/>
<dbReference type="AlphaFoldDB" id="K4A4J9"/>
<dbReference type="InParanoid" id="K4A4J9"/>
<evidence type="ECO:0000313" key="1">
    <source>
        <dbReference type="EnsemblPlants" id="KQL22256"/>
    </source>
</evidence>
<name>K4A4J9_SETIT</name>
<keyword evidence="2" id="KW-1185">Reference proteome</keyword>
<proteinExistence type="predicted"/>
<reference evidence="1" key="2">
    <citation type="submission" date="2018-08" db="UniProtKB">
        <authorList>
            <consortium name="EnsemblPlants"/>
        </authorList>
    </citation>
    <scope>IDENTIFICATION</scope>
    <source>
        <strain evidence="1">Yugu1</strain>
    </source>
</reference>
<sequence>MCSKILLKLIIIHLSGSLMTLANTGTCRYQ</sequence>
<protein>
    <submittedName>
        <fullName evidence="1">Uncharacterized protein</fullName>
    </submittedName>
</protein>
<evidence type="ECO:0000313" key="2">
    <source>
        <dbReference type="Proteomes" id="UP000004995"/>
    </source>
</evidence>
<dbReference type="EMBL" id="AGNK02000642">
    <property type="status" value="NOT_ANNOTATED_CDS"/>
    <property type="molecule type" value="Genomic_DNA"/>
</dbReference>
<organism evidence="1 2">
    <name type="scientific">Setaria italica</name>
    <name type="common">Foxtail millet</name>
    <name type="synonym">Panicum italicum</name>
    <dbReference type="NCBI Taxonomy" id="4555"/>
    <lineage>
        <taxon>Eukaryota</taxon>
        <taxon>Viridiplantae</taxon>
        <taxon>Streptophyta</taxon>
        <taxon>Embryophyta</taxon>
        <taxon>Tracheophyta</taxon>
        <taxon>Spermatophyta</taxon>
        <taxon>Magnoliopsida</taxon>
        <taxon>Liliopsida</taxon>
        <taxon>Poales</taxon>
        <taxon>Poaceae</taxon>
        <taxon>PACMAD clade</taxon>
        <taxon>Panicoideae</taxon>
        <taxon>Panicodae</taxon>
        <taxon>Paniceae</taxon>
        <taxon>Cenchrinae</taxon>
        <taxon>Setaria</taxon>
    </lineage>
</organism>
<accession>K4A4J9</accession>
<dbReference type="EnsemblPlants" id="KQL22256">
    <property type="protein sequence ID" value="KQL22256"/>
    <property type="gene ID" value="SETIT_033803mg"/>
</dbReference>
<dbReference type="Proteomes" id="UP000004995">
    <property type="component" value="Unassembled WGS sequence"/>
</dbReference>
<reference evidence="2" key="1">
    <citation type="journal article" date="2012" name="Nat. Biotechnol.">
        <title>Reference genome sequence of the model plant Setaria.</title>
        <authorList>
            <person name="Bennetzen J.L."/>
            <person name="Schmutz J."/>
            <person name="Wang H."/>
            <person name="Percifield R."/>
            <person name="Hawkins J."/>
            <person name="Pontaroli A.C."/>
            <person name="Estep M."/>
            <person name="Feng L."/>
            <person name="Vaughn J.N."/>
            <person name="Grimwood J."/>
            <person name="Jenkins J."/>
            <person name="Barry K."/>
            <person name="Lindquist E."/>
            <person name="Hellsten U."/>
            <person name="Deshpande S."/>
            <person name="Wang X."/>
            <person name="Wu X."/>
            <person name="Mitros T."/>
            <person name="Triplett J."/>
            <person name="Yang X."/>
            <person name="Ye C.Y."/>
            <person name="Mauro-Herrera M."/>
            <person name="Wang L."/>
            <person name="Li P."/>
            <person name="Sharma M."/>
            <person name="Sharma R."/>
            <person name="Ronald P.C."/>
            <person name="Panaud O."/>
            <person name="Kellogg E.A."/>
            <person name="Brutnell T.P."/>
            <person name="Doust A.N."/>
            <person name="Tuskan G.A."/>
            <person name="Rokhsar D."/>
            <person name="Devos K.M."/>
        </authorList>
    </citation>
    <scope>NUCLEOTIDE SEQUENCE [LARGE SCALE GENOMIC DNA]</scope>
    <source>
        <strain evidence="2">cv. Yugu1</strain>
    </source>
</reference>